<gene>
    <name evidence="4" type="ORF">MM236_10195</name>
</gene>
<dbReference type="EMBL" id="JAKZGS010000007">
    <property type="protein sequence ID" value="MCH7398362.1"/>
    <property type="molecule type" value="Genomic_DNA"/>
</dbReference>
<dbReference type="SUPFAM" id="SSF52172">
    <property type="entry name" value="CheY-like"/>
    <property type="match status" value="1"/>
</dbReference>
<sequence>MKKVINKIVFVDDDKIQHMINKKNMTRIRPDLELVFFDDPFSALNWLTSETADLLLLDINMPEMSGWEFLEILNQKEIKIDVNMLSSSMDPEDLARSHEFDLVTGFLIKPLSTEVMEDLLKS</sequence>
<dbReference type="InterPro" id="IPR050595">
    <property type="entry name" value="Bact_response_regulator"/>
</dbReference>
<comment type="caution">
    <text evidence="4">The sequence shown here is derived from an EMBL/GenBank/DDBJ whole genome shotgun (WGS) entry which is preliminary data.</text>
</comment>
<evidence type="ECO:0000313" key="5">
    <source>
        <dbReference type="Proteomes" id="UP001165488"/>
    </source>
</evidence>
<proteinExistence type="predicted"/>
<evidence type="ECO:0000313" key="4">
    <source>
        <dbReference type="EMBL" id="MCH7398362.1"/>
    </source>
</evidence>
<evidence type="ECO:0000256" key="2">
    <source>
        <dbReference type="PROSITE-ProRule" id="PRU00169"/>
    </source>
</evidence>
<protein>
    <submittedName>
        <fullName evidence="4">Response regulator</fullName>
    </submittedName>
</protein>
<reference evidence="4" key="1">
    <citation type="submission" date="2022-03" db="EMBL/GenBank/DDBJ databases">
        <title>De novo assembled genomes of Belliella spp. (Cyclobacteriaceae) strains.</title>
        <authorList>
            <person name="Szabo A."/>
            <person name="Korponai K."/>
            <person name="Felfoldi T."/>
        </authorList>
    </citation>
    <scope>NUCLEOTIDE SEQUENCE</scope>
    <source>
        <strain evidence="4">DSM 107340</strain>
    </source>
</reference>
<dbReference type="RefSeq" id="WP_241274876.1">
    <property type="nucleotide sequence ID" value="NZ_JAKZGS010000007.1"/>
</dbReference>
<dbReference type="PROSITE" id="PS50110">
    <property type="entry name" value="RESPONSE_REGULATORY"/>
    <property type="match status" value="1"/>
</dbReference>
<keyword evidence="1 2" id="KW-0597">Phosphoprotein</keyword>
<dbReference type="PANTHER" id="PTHR44591">
    <property type="entry name" value="STRESS RESPONSE REGULATOR PROTEIN 1"/>
    <property type="match status" value="1"/>
</dbReference>
<evidence type="ECO:0000256" key="1">
    <source>
        <dbReference type="ARBA" id="ARBA00022553"/>
    </source>
</evidence>
<dbReference type="Proteomes" id="UP001165488">
    <property type="component" value="Unassembled WGS sequence"/>
</dbReference>
<dbReference type="Gene3D" id="3.40.50.2300">
    <property type="match status" value="1"/>
</dbReference>
<accession>A0ABS9UP08</accession>
<dbReference type="InterPro" id="IPR011006">
    <property type="entry name" value="CheY-like_superfamily"/>
</dbReference>
<feature type="modified residue" description="4-aspartylphosphate" evidence="2">
    <location>
        <position position="58"/>
    </location>
</feature>
<dbReference type="SMART" id="SM00448">
    <property type="entry name" value="REC"/>
    <property type="match status" value="1"/>
</dbReference>
<organism evidence="4 5">
    <name type="scientific">Belliella calami</name>
    <dbReference type="NCBI Taxonomy" id="2923436"/>
    <lineage>
        <taxon>Bacteria</taxon>
        <taxon>Pseudomonadati</taxon>
        <taxon>Bacteroidota</taxon>
        <taxon>Cytophagia</taxon>
        <taxon>Cytophagales</taxon>
        <taxon>Cyclobacteriaceae</taxon>
        <taxon>Belliella</taxon>
    </lineage>
</organism>
<feature type="domain" description="Response regulatory" evidence="3">
    <location>
        <begin position="7"/>
        <end position="122"/>
    </location>
</feature>
<dbReference type="InterPro" id="IPR001789">
    <property type="entry name" value="Sig_transdc_resp-reg_receiver"/>
</dbReference>
<dbReference type="Pfam" id="PF00072">
    <property type="entry name" value="Response_reg"/>
    <property type="match status" value="1"/>
</dbReference>
<keyword evidence="5" id="KW-1185">Reference proteome</keyword>
<dbReference type="PANTHER" id="PTHR44591:SF3">
    <property type="entry name" value="RESPONSE REGULATORY DOMAIN-CONTAINING PROTEIN"/>
    <property type="match status" value="1"/>
</dbReference>
<evidence type="ECO:0000259" key="3">
    <source>
        <dbReference type="PROSITE" id="PS50110"/>
    </source>
</evidence>
<name>A0ABS9UP08_9BACT</name>